<dbReference type="AlphaFoldDB" id="A0A7W3Z9L7"/>
<reference evidence="2 3" key="1">
    <citation type="submission" date="2020-08" db="EMBL/GenBank/DDBJ databases">
        <title>Amycolatopsis sp. nov. DR6-1 isolated from Dendrobium heterocarpum.</title>
        <authorList>
            <person name="Tedsree N."/>
            <person name="Kuncharoen N."/>
            <person name="Likhitwitayawuid K."/>
            <person name="Tanasupawat S."/>
        </authorList>
    </citation>
    <scope>NUCLEOTIDE SEQUENCE [LARGE SCALE GENOMIC DNA]</scope>
    <source>
        <strain evidence="2 3">DR6-1</strain>
    </source>
</reference>
<proteinExistence type="predicted"/>
<evidence type="ECO:0000313" key="3">
    <source>
        <dbReference type="Proteomes" id="UP000526734"/>
    </source>
</evidence>
<evidence type="ECO:0000313" key="2">
    <source>
        <dbReference type="EMBL" id="MBB1153521.1"/>
    </source>
</evidence>
<accession>A0A7W3Z9L7</accession>
<dbReference type="EMBL" id="JACGZW010000003">
    <property type="protein sequence ID" value="MBB1153521.1"/>
    <property type="molecule type" value="Genomic_DNA"/>
</dbReference>
<evidence type="ECO:0000256" key="1">
    <source>
        <dbReference type="SAM" id="MobiDB-lite"/>
    </source>
</evidence>
<gene>
    <name evidence="2" type="ORF">H4281_10310</name>
</gene>
<name>A0A7W3Z9L7_9PSEU</name>
<comment type="caution">
    <text evidence="2">The sequence shown here is derived from an EMBL/GenBank/DDBJ whole genome shotgun (WGS) entry which is preliminary data.</text>
</comment>
<organism evidence="2 3">
    <name type="scientific">Amycolatopsis dendrobii</name>
    <dbReference type="NCBI Taxonomy" id="2760662"/>
    <lineage>
        <taxon>Bacteria</taxon>
        <taxon>Bacillati</taxon>
        <taxon>Actinomycetota</taxon>
        <taxon>Actinomycetes</taxon>
        <taxon>Pseudonocardiales</taxon>
        <taxon>Pseudonocardiaceae</taxon>
        <taxon>Amycolatopsis</taxon>
    </lineage>
</organism>
<keyword evidence="3" id="KW-1185">Reference proteome</keyword>
<feature type="region of interest" description="Disordered" evidence="1">
    <location>
        <begin position="29"/>
        <end position="67"/>
    </location>
</feature>
<protein>
    <submittedName>
        <fullName evidence="2">Uncharacterized protein</fullName>
    </submittedName>
</protein>
<sequence>MKTFAERLVSPDGREFTARSPAEYNALRYGQGYRPADEPAPDAPAKPTAKTAKSVPAPPESAQDKTP</sequence>
<dbReference type="RefSeq" id="WP_182890642.1">
    <property type="nucleotide sequence ID" value="NZ_JACGZW010000003.1"/>
</dbReference>
<dbReference type="Proteomes" id="UP000526734">
    <property type="component" value="Unassembled WGS sequence"/>
</dbReference>
<feature type="compositionally biased region" description="Low complexity" evidence="1">
    <location>
        <begin position="43"/>
        <end position="55"/>
    </location>
</feature>